<accession>A0ABX6D465</accession>
<evidence type="ECO:0000313" key="1">
    <source>
        <dbReference type="EMBL" id="QGF21208.1"/>
    </source>
</evidence>
<reference evidence="1 2" key="1">
    <citation type="submission" date="2019-10" db="EMBL/GenBank/DDBJ databases">
        <authorList>
            <person name="Kumar P."/>
            <person name="Meghvansi M.K."/>
            <person name="Kamboj D.V."/>
        </authorList>
    </citation>
    <scope>NUCLEOTIDE SEQUENCE [LARGE SCALE GENOMIC DNA]</scope>
</reference>
<evidence type="ECO:0008006" key="3">
    <source>
        <dbReference type="Google" id="ProtNLM"/>
    </source>
</evidence>
<proteinExistence type="predicted"/>
<sequence length="91" mass="10430">MGRVGLFALVSHLSFANLTLECWRGDEDTELFFASHEIEVIESPFAYWNALKSSRDVGEFAHVGVVMRIQSYSLHHMKLKLLNRRSHTGTH</sequence>
<organism evidence="1 2">
    <name type="scientific">Citrobacter phage HCF1</name>
    <dbReference type="NCBI Taxonomy" id="2849700"/>
    <lineage>
        <taxon>Viruses</taxon>
        <taxon>Duplodnaviria</taxon>
        <taxon>Heunggongvirae</taxon>
        <taxon>Uroviricota</taxon>
        <taxon>Caudoviricetes</taxon>
        <taxon>Drexlerviridae</taxon>
        <taxon>Hicfunavirus</taxon>
        <taxon>Hicfunavirus HCF1</taxon>
    </lineage>
</organism>
<name>A0ABX6D465_9CAUD</name>
<dbReference type="EMBL" id="MN545971">
    <property type="protein sequence ID" value="QGF21208.1"/>
    <property type="molecule type" value="Genomic_DNA"/>
</dbReference>
<protein>
    <recommendedName>
        <fullName evidence="3">Secreted protein</fullName>
    </recommendedName>
</protein>
<dbReference type="Proteomes" id="UP000397058">
    <property type="component" value="Segment"/>
</dbReference>
<keyword evidence="2" id="KW-1185">Reference proteome</keyword>
<evidence type="ECO:0000313" key="2">
    <source>
        <dbReference type="Proteomes" id="UP000397058"/>
    </source>
</evidence>
<gene>
    <name evidence="1" type="ORF">HCF1_09</name>
</gene>